<feature type="compositionally biased region" description="Basic and acidic residues" evidence="1">
    <location>
        <begin position="180"/>
        <end position="199"/>
    </location>
</feature>
<name>A0A2T6ZTM6_TUBBO</name>
<sequence length="199" mass="22913">MWDYVGERVYSGILLSVITRMGFCALNFDSQSDVTLLSQIPVCKSMLCPWPSGMIMEVHISQTPLKRHHAPYHRESHHTKPVLHPVTLLPSTTPHFPKHPISFSVPFRPIHTHSRPNQLERNNRNHKPRRGISSQTNARVESYSKQKEKQRKRKHSCKAKSVDSLHTAAATTTTTTTQTARERLMREQNRKQKEIPQAN</sequence>
<keyword evidence="3" id="KW-1185">Reference proteome</keyword>
<gene>
    <name evidence="2" type="ORF">B9Z19DRAFT_1083068</name>
</gene>
<evidence type="ECO:0000256" key="1">
    <source>
        <dbReference type="SAM" id="MobiDB-lite"/>
    </source>
</evidence>
<comment type="caution">
    <text evidence="2">The sequence shown here is derived from an EMBL/GenBank/DDBJ whole genome shotgun (WGS) entry which is preliminary data.</text>
</comment>
<feature type="compositionally biased region" description="Low complexity" evidence="1">
    <location>
        <begin position="167"/>
        <end position="179"/>
    </location>
</feature>
<accession>A0A2T6ZTM6</accession>
<dbReference type="AlphaFoldDB" id="A0A2T6ZTM6"/>
<organism evidence="2 3">
    <name type="scientific">Tuber borchii</name>
    <name type="common">White truffle</name>
    <dbReference type="NCBI Taxonomy" id="42251"/>
    <lineage>
        <taxon>Eukaryota</taxon>
        <taxon>Fungi</taxon>
        <taxon>Dikarya</taxon>
        <taxon>Ascomycota</taxon>
        <taxon>Pezizomycotina</taxon>
        <taxon>Pezizomycetes</taxon>
        <taxon>Pezizales</taxon>
        <taxon>Tuberaceae</taxon>
        <taxon>Tuber</taxon>
    </lineage>
</organism>
<protein>
    <submittedName>
        <fullName evidence="2">Uncharacterized protein</fullName>
    </submittedName>
</protein>
<evidence type="ECO:0000313" key="3">
    <source>
        <dbReference type="Proteomes" id="UP000244722"/>
    </source>
</evidence>
<feature type="compositionally biased region" description="Basic residues" evidence="1">
    <location>
        <begin position="148"/>
        <end position="158"/>
    </location>
</feature>
<evidence type="ECO:0000313" key="2">
    <source>
        <dbReference type="EMBL" id="PUU78827.1"/>
    </source>
</evidence>
<proteinExistence type="predicted"/>
<reference evidence="2 3" key="1">
    <citation type="submission" date="2017-04" db="EMBL/GenBank/DDBJ databases">
        <title>Draft genome sequence of Tuber borchii Vittad., a whitish edible truffle.</title>
        <authorList>
            <consortium name="DOE Joint Genome Institute"/>
            <person name="Murat C."/>
            <person name="Kuo A."/>
            <person name="Barry K.W."/>
            <person name="Clum A."/>
            <person name="Dockter R.B."/>
            <person name="Fauchery L."/>
            <person name="Iotti M."/>
            <person name="Kohler A."/>
            <person name="Labutti K."/>
            <person name="Lindquist E.A."/>
            <person name="Lipzen A."/>
            <person name="Ohm R.A."/>
            <person name="Wang M."/>
            <person name="Grigoriev I.V."/>
            <person name="Zambonelli A."/>
            <person name="Martin F.M."/>
        </authorList>
    </citation>
    <scope>NUCLEOTIDE SEQUENCE [LARGE SCALE GENOMIC DNA]</scope>
    <source>
        <strain evidence="2 3">Tbo3840</strain>
    </source>
</reference>
<feature type="region of interest" description="Disordered" evidence="1">
    <location>
        <begin position="107"/>
        <end position="199"/>
    </location>
</feature>
<dbReference type="Proteomes" id="UP000244722">
    <property type="component" value="Unassembled WGS sequence"/>
</dbReference>
<dbReference type="EMBL" id="NESQ01000105">
    <property type="protein sequence ID" value="PUU78827.1"/>
    <property type="molecule type" value="Genomic_DNA"/>
</dbReference>